<dbReference type="AlphaFoldDB" id="A0A645CSX5"/>
<name>A0A645CSX5_9ZZZZ</name>
<protein>
    <submittedName>
        <fullName evidence="2">Uncharacterized protein</fullName>
    </submittedName>
</protein>
<feature type="compositionally biased region" description="Basic and acidic residues" evidence="1">
    <location>
        <begin position="32"/>
        <end position="51"/>
    </location>
</feature>
<evidence type="ECO:0000313" key="2">
    <source>
        <dbReference type="EMBL" id="MPM79995.1"/>
    </source>
</evidence>
<reference evidence="2" key="1">
    <citation type="submission" date="2019-08" db="EMBL/GenBank/DDBJ databases">
        <authorList>
            <person name="Kucharzyk K."/>
            <person name="Murdoch R.W."/>
            <person name="Higgins S."/>
            <person name="Loffler F."/>
        </authorList>
    </citation>
    <scope>NUCLEOTIDE SEQUENCE</scope>
</reference>
<dbReference type="EMBL" id="VSSQ01029744">
    <property type="protein sequence ID" value="MPM79995.1"/>
    <property type="molecule type" value="Genomic_DNA"/>
</dbReference>
<comment type="caution">
    <text evidence="2">The sequence shown here is derived from an EMBL/GenBank/DDBJ whole genome shotgun (WGS) entry which is preliminary data.</text>
</comment>
<organism evidence="2">
    <name type="scientific">bioreactor metagenome</name>
    <dbReference type="NCBI Taxonomy" id="1076179"/>
    <lineage>
        <taxon>unclassified sequences</taxon>
        <taxon>metagenomes</taxon>
        <taxon>ecological metagenomes</taxon>
    </lineage>
</organism>
<gene>
    <name evidence="2" type="ORF">SDC9_127038</name>
</gene>
<feature type="region of interest" description="Disordered" evidence="1">
    <location>
        <begin position="21"/>
        <end position="61"/>
    </location>
</feature>
<evidence type="ECO:0000256" key="1">
    <source>
        <dbReference type="SAM" id="MobiDB-lite"/>
    </source>
</evidence>
<accession>A0A645CSX5</accession>
<proteinExistence type="predicted"/>
<sequence>MAADEHPRRIGERGAVRLGNRDVHVAGSAGDGFERRRVKADRARRAGDGQRADTTGYKGLQ</sequence>